<keyword evidence="2" id="KW-1133">Transmembrane helix</keyword>
<dbReference type="Proteomes" id="UP000504637">
    <property type="component" value="Unplaced"/>
</dbReference>
<organism evidence="4">
    <name type="scientific">Dissoconium aciculare CBS 342.82</name>
    <dbReference type="NCBI Taxonomy" id="1314786"/>
    <lineage>
        <taxon>Eukaryota</taxon>
        <taxon>Fungi</taxon>
        <taxon>Dikarya</taxon>
        <taxon>Ascomycota</taxon>
        <taxon>Pezizomycotina</taxon>
        <taxon>Dothideomycetes</taxon>
        <taxon>Dothideomycetidae</taxon>
        <taxon>Mycosphaerellales</taxon>
        <taxon>Dissoconiaceae</taxon>
        <taxon>Dissoconium</taxon>
    </lineage>
</organism>
<keyword evidence="3" id="KW-1185">Reference proteome</keyword>
<protein>
    <submittedName>
        <fullName evidence="4">Uncharacterized protein</fullName>
    </submittedName>
</protein>
<dbReference type="GeneID" id="54365456"/>
<sequence>MALQQNQHVEDNNAADGAQSVPASSKLRHLIFRWGMLSPRTISCSHGDYTQYFRFYRQTPSPQAKEQGAPSVDEREKLPIPEARNYGTIDARQRGLSKSWTAKYFSYYSFPPIAEAEDGIDPRHDGMRVRYRRRSNIVPSVRVLLCHLVSMTVLFGLMALVVLCRTMAKGDGGII</sequence>
<reference evidence="4" key="1">
    <citation type="submission" date="2020-01" db="EMBL/GenBank/DDBJ databases">
        <authorList>
            <consortium name="DOE Joint Genome Institute"/>
            <person name="Haridas S."/>
            <person name="Albert R."/>
            <person name="Binder M."/>
            <person name="Bloem J."/>
            <person name="Labutti K."/>
            <person name="Salamov A."/>
            <person name="Andreopoulos B."/>
            <person name="Baker S.E."/>
            <person name="Barry K."/>
            <person name="Bills G."/>
            <person name="Bluhm B.H."/>
            <person name="Cannon C."/>
            <person name="Castanera R."/>
            <person name="Culley D.E."/>
            <person name="Daum C."/>
            <person name="Ezra D."/>
            <person name="Gonzalez J.B."/>
            <person name="Henrissat B."/>
            <person name="Kuo A."/>
            <person name="Liang C."/>
            <person name="Lipzen A."/>
            <person name="Lutzoni F."/>
            <person name="Magnuson J."/>
            <person name="Mondo S."/>
            <person name="Nolan M."/>
            <person name="Ohm R."/>
            <person name="Pangilinan J."/>
            <person name="Park H.-J."/>
            <person name="Ramirez L."/>
            <person name="Alfaro M."/>
            <person name="Sun H."/>
            <person name="Tritt A."/>
            <person name="Yoshinaga Y."/>
            <person name="Zwiers L.-H."/>
            <person name="Turgeon B.G."/>
            <person name="Goodwin S.B."/>
            <person name="Spatafora J.W."/>
            <person name="Crous P.W."/>
            <person name="Grigoriev I.V."/>
        </authorList>
    </citation>
    <scope>NUCLEOTIDE SEQUENCE</scope>
    <source>
        <strain evidence="4">CBS 342.82</strain>
    </source>
</reference>
<feature type="region of interest" description="Disordered" evidence="1">
    <location>
        <begin position="60"/>
        <end position="79"/>
    </location>
</feature>
<keyword evidence="2" id="KW-0472">Membrane</keyword>
<proteinExistence type="predicted"/>
<name>A0A6J3M4H3_9PEZI</name>
<gene>
    <name evidence="4" type="ORF">K489DRAFT_410031</name>
</gene>
<feature type="transmembrane region" description="Helical" evidence="2">
    <location>
        <begin position="137"/>
        <end position="163"/>
    </location>
</feature>
<evidence type="ECO:0000313" key="4">
    <source>
        <dbReference type="RefSeq" id="XP_033459966.1"/>
    </source>
</evidence>
<reference evidence="4" key="3">
    <citation type="submission" date="2025-08" db="UniProtKB">
        <authorList>
            <consortium name="RefSeq"/>
        </authorList>
    </citation>
    <scope>IDENTIFICATION</scope>
    <source>
        <strain evidence="4">CBS 342.82</strain>
    </source>
</reference>
<dbReference type="RefSeq" id="XP_033459966.1">
    <property type="nucleotide sequence ID" value="XM_033607657.1"/>
</dbReference>
<reference evidence="4" key="2">
    <citation type="submission" date="2020-04" db="EMBL/GenBank/DDBJ databases">
        <authorList>
            <consortium name="NCBI Genome Project"/>
        </authorList>
    </citation>
    <scope>NUCLEOTIDE SEQUENCE</scope>
    <source>
        <strain evidence="4">CBS 342.82</strain>
    </source>
</reference>
<evidence type="ECO:0000256" key="1">
    <source>
        <dbReference type="SAM" id="MobiDB-lite"/>
    </source>
</evidence>
<evidence type="ECO:0000313" key="3">
    <source>
        <dbReference type="Proteomes" id="UP000504637"/>
    </source>
</evidence>
<feature type="region of interest" description="Disordered" evidence="1">
    <location>
        <begin position="1"/>
        <end position="21"/>
    </location>
</feature>
<evidence type="ECO:0000256" key="2">
    <source>
        <dbReference type="SAM" id="Phobius"/>
    </source>
</evidence>
<accession>A0A6J3M4H3</accession>
<keyword evidence="2" id="KW-0812">Transmembrane</keyword>
<dbReference type="AlphaFoldDB" id="A0A6J3M4H3"/>